<sequence length="592" mass="68321">MATSARSLLALSALSVSEPPLYKECVPLVAQYSNCSKDNICLGCTVCDCDVSGRWNCHQVEKCRPDPEQIIDRAILSFVMENFLDVDLSLSRKKRSAFAIAGHTNVSSEDYSEQQKVRVSFNTTPILSINASAFVKYLTRGAYYPLDAIIKARNKELNDLLKIRDNLLSSVKLYTGFDLSSIATLGSHMDRNKDLNESYRLDNATGFLRRNTPMLLKKYKSKLRRDIHEVLRDITVMRKLSNSTIISHEIKTLIRILNYLYKTESQTKKRIKSKRKNLGKWLEGLKRRSTNPIVMINVILMFLYENVTEDNVLASLSSNSRKVIRRVVNQFHVDEFAHVNVKRKENLTELLRSIEIKWKVKCTVSQTNKPSQLLFKLKLLHFDLSAGIAKLNDIITLAQFAERRRMNLLNDPNTEKTLANVLNDLNQIHKSMRQFSQSTKLQEKSLSSIPRPNKKKSFFQKVKSLLKKSKQDVKGLIKKRVSKSGSSKNKSTEYEAIMQRWQNNLNILPRSKRSPNEFRKFVNRVKNIIPGYLHNKLKPAVEKKRGRRTTRSKRRHHRGQVNSSKQIRHQTETTKKTVVLNHDKKPECLNIL</sequence>
<evidence type="ECO:0000313" key="4">
    <source>
        <dbReference type="Proteomes" id="UP001497472"/>
    </source>
</evidence>
<keyword evidence="2" id="KW-0732">Signal</keyword>
<dbReference type="AlphaFoldDB" id="A0AAV1J4Z3"/>
<feature type="signal peptide" evidence="2">
    <location>
        <begin position="1"/>
        <end position="17"/>
    </location>
</feature>
<evidence type="ECO:0000313" key="3">
    <source>
        <dbReference type="EMBL" id="CAK1543687.1"/>
    </source>
</evidence>
<feature type="compositionally biased region" description="Basic residues" evidence="1">
    <location>
        <begin position="544"/>
        <end position="559"/>
    </location>
</feature>
<protein>
    <submittedName>
        <fullName evidence="3">Uncharacterized protein</fullName>
    </submittedName>
</protein>
<evidence type="ECO:0000256" key="2">
    <source>
        <dbReference type="SAM" id="SignalP"/>
    </source>
</evidence>
<accession>A0AAV1J4Z3</accession>
<dbReference type="EMBL" id="CAVLEF010000004">
    <property type="protein sequence ID" value="CAK1543687.1"/>
    <property type="molecule type" value="Genomic_DNA"/>
</dbReference>
<feature type="region of interest" description="Disordered" evidence="1">
    <location>
        <begin position="542"/>
        <end position="575"/>
    </location>
</feature>
<evidence type="ECO:0000256" key="1">
    <source>
        <dbReference type="SAM" id="MobiDB-lite"/>
    </source>
</evidence>
<dbReference type="Proteomes" id="UP001497472">
    <property type="component" value="Unassembled WGS sequence"/>
</dbReference>
<keyword evidence="4" id="KW-1185">Reference proteome</keyword>
<name>A0AAV1J4Z3_9NEOP</name>
<organism evidence="3 4">
    <name type="scientific">Leptosia nina</name>
    <dbReference type="NCBI Taxonomy" id="320188"/>
    <lineage>
        <taxon>Eukaryota</taxon>
        <taxon>Metazoa</taxon>
        <taxon>Ecdysozoa</taxon>
        <taxon>Arthropoda</taxon>
        <taxon>Hexapoda</taxon>
        <taxon>Insecta</taxon>
        <taxon>Pterygota</taxon>
        <taxon>Neoptera</taxon>
        <taxon>Endopterygota</taxon>
        <taxon>Lepidoptera</taxon>
        <taxon>Glossata</taxon>
        <taxon>Ditrysia</taxon>
        <taxon>Papilionoidea</taxon>
        <taxon>Pieridae</taxon>
        <taxon>Pierinae</taxon>
        <taxon>Leptosia</taxon>
    </lineage>
</organism>
<proteinExistence type="predicted"/>
<comment type="caution">
    <text evidence="3">The sequence shown here is derived from an EMBL/GenBank/DDBJ whole genome shotgun (WGS) entry which is preliminary data.</text>
</comment>
<reference evidence="3 4" key="1">
    <citation type="submission" date="2023-11" db="EMBL/GenBank/DDBJ databases">
        <authorList>
            <person name="Okamura Y."/>
        </authorList>
    </citation>
    <scope>NUCLEOTIDE SEQUENCE [LARGE SCALE GENOMIC DNA]</scope>
</reference>
<feature type="chain" id="PRO_5043852735" evidence="2">
    <location>
        <begin position="18"/>
        <end position="592"/>
    </location>
</feature>
<gene>
    <name evidence="3" type="ORF">LNINA_LOCUS3489</name>
</gene>